<accession>A0ACC1M506</accession>
<keyword evidence="2" id="KW-1185">Reference proteome</keyword>
<evidence type="ECO:0000313" key="1">
    <source>
        <dbReference type="EMBL" id="KAJ2896208.1"/>
    </source>
</evidence>
<name>A0ACC1M506_9FUNG</name>
<sequence length="356" mass="39550">MNSAARRVLTLARFGCKAGASQSRPLALRRLQSTYVRPATGVNPAYDEAIKIIDAYAAKKAAETEVAAKELAQAQGSGTATEEQLSALKKKWLDLAVEAEINDAEVLWSAKQGKYDLSRPVFLHLREQAWRGRPLEILMQRLLQMFVLPDMLDPRDVGTPSAQLNIALAGNPDSVLEPGSLIDPSEAREQPEIELVAFHEDSRLHTLVMVDLDEPLETQQTFREQFHWVVANLPFSKSQSKASIADGLTLLPYVPPHPAKGTPNHRYVFVLFEQGEKGANTMESVEVPRDSVLRSFVARHDLRVAGISFLRASWNESVDDVYRQVLGQTPPNFGEAPTPRSDIGPDGRKINVYENY</sequence>
<evidence type="ECO:0000313" key="2">
    <source>
        <dbReference type="Proteomes" id="UP001139981"/>
    </source>
</evidence>
<dbReference type="Proteomes" id="UP001139981">
    <property type="component" value="Unassembled WGS sequence"/>
</dbReference>
<proteinExistence type="predicted"/>
<gene>
    <name evidence="1" type="primary">MRPL35</name>
    <name evidence="1" type="ORF">IWW38_002084</name>
</gene>
<protein>
    <submittedName>
        <fullName evidence="1">Mitochondrial 54S ribosomal protein YmL35</fullName>
    </submittedName>
</protein>
<keyword evidence="1" id="KW-0687">Ribonucleoprotein</keyword>
<reference evidence="1" key="1">
    <citation type="submission" date="2022-07" db="EMBL/GenBank/DDBJ databases">
        <title>Phylogenomic reconstructions and comparative analyses of Kickxellomycotina fungi.</title>
        <authorList>
            <person name="Reynolds N.K."/>
            <person name="Stajich J.E."/>
            <person name="Barry K."/>
            <person name="Grigoriev I.V."/>
            <person name="Crous P."/>
            <person name="Smith M.E."/>
        </authorList>
    </citation>
    <scope>NUCLEOTIDE SEQUENCE</scope>
    <source>
        <strain evidence="1">CBS 190363</strain>
    </source>
</reference>
<organism evidence="1 2">
    <name type="scientific">Coemansia aciculifera</name>
    <dbReference type="NCBI Taxonomy" id="417176"/>
    <lineage>
        <taxon>Eukaryota</taxon>
        <taxon>Fungi</taxon>
        <taxon>Fungi incertae sedis</taxon>
        <taxon>Zoopagomycota</taxon>
        <taxon>Kickxellomycotina</taxon>
        <taxon>Kickxellomycetes</taxon>
        <taxon>Kickxellales</taxon>
        <taxon>Kickxellaceae</taxon>
        <taxon>Coemansia</taxon>
    </lineage>
</organism>
<comment type="caution">
    <text evidence="1">The sequence shown here is derived from an EMBL/GenBank/DDBJ whole genome shotgun (WGS) entry which is preliminary data.</text>
</comment>
<dbReference type="EMBL" id="JANBVB010000216">
    <property type="protein sequence ID" value="KAJ2896208.1"/>
    <property type="molecule type" value="Genomic_DNA"/>
</dbReference>
<keyword evidence="1" id="KW-0689">Ribosomal protein</keyword>